<evidence type="ECO:0000313" key="8">
    <source>
        <dbReference type="EMBL" id="KUG02578.1"/>
    </source>
</evidence>
<dbReference type="GO" id="GO:0000917">
    <property type="term" value="P:division septum assembly"/>
    <property type="evidence" value="ECO:0007669"/>
    <property type="project" value="UniProtKB-KW"/>
</dbReference>
<sequence>MSKRNWPWMVEKSKNMEIINIPLEKIQRNPYQPRLEFDENELIDLAKSIRSYGLIQPIVVRAVEDGYQIVAGERRYRACCMLGMKEIQSVVQEMNDEKVAAVSLIENIQRKELNYFEEANAYSILINQFGMTQDELARKIGRSQSAIANKLRILKLPEAVKELIEPAVVTERHARALLKINNAETQIEIIRQIFEKDLTVKETEELVDRLSRNNIPGESKRSSSNQNVSMIIRDARIFLNTIRETIKRARQTGVDIVMDERDLEDAYEITIKIAKTRKSLRKIPGS</sequence>
<dbReference type="GO" id="GO:0045881">
    <property type="term" value="P:positive regulation of sporulation resulting in formation of a cellular spore"/>
    <property type="evidence" value="ECO:0007669"/>
    <property type="project" value="TreeGrafter"/>
</dbReference>
<dbReference type="Pfam" id="PF17762">
    <property type="entry name" value="HTH_ParB"/>
    <property type="match status" value="1"/>
</dbReference>
<dbReference type="SUPFAM" id="SSF109709">
    <property type="entry name" value="KorB DNA-binding domain-like"/>
    <property type="match status" value="1"/>
</dbReference>
<dbReference type="EMBL" id="LNQE01001917">
    <property type="protein sequence ID" value="KUG02578.1"/>
    <property type="molecule type" value="Genomic_DNA"/>
</dbReference>
<organism evidence="8">
    <name type="scientific">hydrocarbon metagenome</name>
    <dbReference type="NCBI Taxonomy" id="938273"/>
    <lineage>
        <taxon>unclassified sequences</taxon>
        <taxon>metagenomes</taxon>
        <taxon>ecological metagenomes</taxon>
    </lineage>
</organism>
<dbReference type="GO" id="GO:0003677">
    <property type="term" value="F:DNA binding"/>
    <property type="evidence" value="ECO:0007669"/>
    <property type="project" value="UniProtKB-KW"/>
</dbReference>
<dbReference type="InterPro" id="IPR003115">
    <property type="entry name" value="ParB_N"/>
</dbReference>
<dbReference type="NCBIfam" id="TIGR00180">
    <property type="entry name" value="parB_part"/>
    <property type="match status" value="1"/>
</dbReference>
<dbReference type="InterPro" id="IPR023705">
    <property type="entry name" value="Nucleoid_occlusion_protein"/>
</dbReference>
<keyword evidence="3" id="KW-0132">Cell division</keyword>
<dbReference type="GO" id="GO:0005694">
    <property type="term" value="C:chromosome"/>
    <property type="evidence" value="ECO:0007669"/>
    <property type="project" value="TreeGrafter"/>
</dbReference>
<dbReference type="NCBIfam" id="TIGR04285">
    <property type="entry name" value="nucleoid_noc"/>
    <property type="match status" value="1"/>
</dbReference>
<keyword evidence="6" id="KW-0131">Cell cycle</keyword>
<evidence type="ECO:0000256" key="1">
    <source>
        <dbReference type="ARBA" id="ARBA00006295"/>
    </source>
</evidence>
<keyword evidence="4" id="KW-0238">DNA-binding</keyword>
<dbReference type="SMART" id="SM00470">
    <property type="entry name" value="ParB"/>
    <property type="match status" value="1"/>
</dbReference>
<dbReference type="FunFam" id="3.90.1530.30:FF:000001">
    <property type="entry name" value="Chromosome partitioning protein ParB"/>
    <property type="match status" value="1"/>
</dbReference>
<dbReference type="SUPFAM" id="SSF110849">
    <property type="entry name" value="ParB/Sulfiredoxin"/>
    <property type="match status" value="1"/>
</dbReference>
<dbReference type="InterPro" id="IPR036086">
    <property type="entry name" value="ParB/Sulfiredoxin_sf"/>
</dbReference>
<dbReference type="InterPro" id="IPR004437">
    <property type="entry name" value="ParB/RepB/Spo0J"/>
</dbReference>
<dbReference type="InterPro" id="IPR041468">
    <property type="entry name" value="HTH_ParB/Spo0J"/>
</dbReference>
<evidence type="ECO:0000256" key="2">
    <source>
        <dbReference type="ARBA" id="ARBA00022490"/>
    </source>
</evidence>
<proteinExistence type="inferred from homology"/>
<keyword evidence="5" id="KW-0717">Septation</keyword>
<evidence type="ECO:0000259" key="7">
    <source>
        <dbReference type="SMART" id="SM00470"/>
    </source>
</evidence>
<dbReference type="Gene3D" id="3.90.1530.30">
    <property type="match status" value="1"/>
</dbReference>
<name>A0A0W8E1S6_9ZZZZ</name>
<reference evidence="8" key="1">
    <citation type="journal article" date="2015" name="Proc. Natl. Acad. Sci. U.S.A.">
        <title>Networks of energetic and metabolic interactions define dynamics in microbial communities.</title>
        <authorList>
            <person name="Embree M."/>
            <person name="Liu J.K."/>
            <person name="Al-Bassam M.M."/>
            <person name="Zengler K."/>
        </authorList>
    </citation>
    <scope>NUCLEOTIDE SEQUENCE</scope>
</reference>
<dbReference type="CDD" id="cd16393">
    <property type="entry name" value="SPO0J_N"/>
    <property type="match status" value="1"/>
</dbReference>
<dbReference type="GO" id="GO:0007059">
    <property type="term" value="P:chromosome segregation"/>
    <property type="evidence" value="ECO:0007669"/>
    <property type="project" value="TreeGrafter"/>
</dbReference>
<dbReference type="PANTHER" id="PTHR33375">
    <property type="entry name" value="CHROMOSOME-PARTITIONING PROTEIN PARB-RELATED"/>
    <property type="match status" value="1"/>
</dbReference>
<feature type="domain" description="ParB-like N-terminal" evidence="7">
    <location>
        <begin position="19"/>
        <end position="108"/>
    </location>
</feature>
<dbReference type="FunFam" id="1.10.10.2830:FF:000001">
    <property type="entry name" value="Chromosome partitioning protein ParB"/>
    <property type="match status" value="1"/>
</dbReference>
<comment type="caution">
    <text evidence="8">The sequence shown here is derived from an EMBL/GenBank/DDBJ whole genome shotgun (WGS) entry which is preliminary data.</text>
</comment>
<evidence type="ECO:0000256" key="4">
    <source>
        <dbReference type="ARBA" id="ARBA00023125"/>
    </source>
</evidence>
<comment type="similarity">
    <text evidence="1">Belongs to the ParB family.</text>
</comment>
<evidence type="ECO:0000256" key="6">
    <source>
        <dbReference type="ARBA" id="ARBA00023306"/>
    </source>
</evidence>
<keyword evidence="2" id="KW-0963">Cytoplasm</keyword>
<protein>
    <submittedName>
        <fullName evidence="8">Chromosome (Plasmid) partitioning protein parb / stage 0 sporulation protein j</fullName>
    </submittedName>
</protein>
<dbReference type="Gene3D" id="1.10.10.2830">
    <property type="match status" value="1"/>
</dbReference>
<evidence type="ECO:0000256" key="3">
    <source>
        <dbReference type="ARBA" id="ARBA00022618"/>
    </source>
</evidence>
<evidence type="ECO:0000256" key="5">
    <source>
        <dbReference type="ARBA" id="ARBA00023210"/>
    </source>
</evidence>
<dbReference type="PANTHER" id="PTHR33375:SF8">
    <property type="entry name" value="NUCLEOID OCCLUSION PROTEIN"/>
    <property type="match status" value="1"/>
</dbReference>
<gene>
    <name evidence="8" type="ORF">ASZ90_020080</name>
</gene>
<dbReference type="InterPro" id="IPR050336">
    <property type="entry name" value="Chromosome_partition/occlusion"/>
</dbReference>
<dbReference type="Pfam" id="PF02195">
    <property type="entry name" value="ParB_N"/>
    <property type="match status" value="1"/>
</dbReference>
<dbReference type="AlphaFoldDB" id="A0A0W8E1S6"/>
<accession>A0A0W8E1S6</accession>